<evidence type="ECO:0000313" key="9">
    <source>
        <dbReference type="EMBL" id="MBK1783047.1"/>
    </source>
</evidence>
<dbReference type="GO" id="GO:0004180">
    <property type="term" value="F:carboxypeptidase activity"/>
    <property type="evidence" value="ECO:0007669"/>
    <property type="project" value="TreeGrafter"/>
</dbReference>
<dbReference type="GO" id="GO:0005829">
    <property type="term" value="C:cytosol"/>
    <property type="evidence" value="ECO:0007669"/>
    <property type="project" value="UniProtKB-ARBA"/>
</dbReference>
<evidence type="ECO:0000256" key="3">
    <source>
        <dbReference type="ARBA" id="ARBA00022723"/>
    </source>
</evidence>
<dbReference type="PANTHER" id="PTHR43660">
    <property type="entry name" value="DIPEPTIDYL CARBOXYPEPTIDASE"/>
    <property type="match status" value="1"/>
</dbReference>
<accession>A0A934QNB2</accession>
<dbReference type="Gene3D" id="1.10.1370.40">
    <property type="match status" value="3"/>
</dbReference>
<feature type="domain" description="Peptidase M3A/M3B catalytic" evidence="8">
    <location>
        <begin position="231"/>
        <end position="681"/>
    </location>
</feature>
<evidence type="ECO:0000256" key="4">
    <source>
        <dbReference type="ARBA" id="ARBA00022801"/>
    </source>
</evidence>
<protein>
    <submittedName>
        <fullName evidence="9">M3 family metallopeptidase</fullName>
    </submittedName>
</protein>
<dbReference type="SUPFAM" id="SSF55486">
    <property type="entry name" value="Metalloproteases ('zincins'), catalytic domain"/>
    <property type="match status" value="1"/>
</dbReference>
<dbReference type="CDD" id="cd06456">
    <property type="entry name" value="M3A_DCP"/>
    <property type="match status" value="1"/>
</dbReference>
<gene>
    <name evidence="9" type="ORF">JHE00_01830</name>
</gene>
<dbReference type="EMBL" id="JAENJH010000001">
    <property type="protein sequence ID" value="MBK1783047.1"/>
    <property type="molecule type" value="Genomic_DNA"/>
</dbReference>
<evidence type="ECO:0000313" key="10">
    <source>
        <dbReference type="Proteomes" id="UP000635245"/>
    </source>
</evidence>
<dbReference type="GO" id="GO:0006508">
    <property type="term" value="P:proteolysis"/>
    <property type="evidence" value="ECO:0007669"/>
    <property type="project" value="UniProtKB-KW"/>
</dbReference>
<evidence type="ECO:0000256" key="7">
    <source>
        <dbReference type="RuleBase" id="RU003435"/>
    </source>
</evidence>
<dbReference type="Pfam" id="PF01432">
    <property type="entry name" value="Peptidase_M3"/>
    <property type="match status" value="1"/>
</dbReference>
<keyword evidence="3 7" id="KW-0479">Metal-binding</keyword>
<evidence type="ECO:0000259" key="8">
    <source>
        <dbReference type="Pfam" id="PF01432"/>
    </source>
</evidence>
<dbReference type="InterPro" id="IPR001567">
    <property type="entry name" value="Pept_M3A_M3B_dom"/>
</dbReference>
<comment type="caution">
    <text evidence="9">The sequence shown here is derived from an EMBL/GenBank/DDBJ whole genome shotgun (WGS) entry which is preliminary data.</text>
</comment>
<dbReference type="GO" id="GO:0046872">
    <property type="term" value="F:metal ion binding"/>
    <property type="evidence" value="ECO:0007669"/>
    <property type="project" value="UniProtKB-UniRule"/>
</dbReference>
<keyword evidence="10" id="KW-1185">Reference proteome</keyword>
<dbReference type="GO" id="GO:0004222">
    <property type="term" value="F:metalloendopeptidase activity"/>
    <property type="evidence" value="ECO:0007669"/>
    <property type="project" value="InterPro"/>
</dbReference>
<evidence type="ECO:0000256" key="2">
    <source>
        <dbReference type="ARBA" id="ARBA00022670"/>
    </source>
</evidence>
<evidence type="ECO:0000256" key="5">
    <source>
        <dbReference type="ARBA" id="ARBA00022833"/>
    </source>
</evidence>
<dbReference type="PANTHER" id="PTHR43660:SF1">
    <property type="entry name" value="DIPEPTIDYL CARBOXYPEPTIDASE"/>
    <property type="match status" value="1"/>
</dbReference>
<dbReference type="InterPro" id="IPR045090">
    <property type="entry name" value="Pept_M3A_M3B"/>
</dbReference>
<keyword evidence="5 7" id="KW-0862">Zinc</keyword>
<comment type="cofactor">
    <cofactor evidence="7">
        <name>Zn(2+)</name>
        <dbReference type="ChEBI" id="CHEBI:29105"/>
    </cofactor>
    <text evidence="7">Binds 1 zinc ion.</text>
</comment>
<reference evidence="9" key="1">
    <citation type="submission" date="2020-12" db="EMBL/GenBank/DDBJ databases">
        <title>Prauserella sp. ASG 168, a novel actinomycete isolated from cave rock.</title>
        <authorList>
            <person name="Suriyachadkun C."/>
        </authorList>
    </citation>
    <scope>NUCLEOTIDE SEQUENCE</scope>
    <source>
        <strain evidence="9">ASG 168</strain>
    </source>
</reference>
<organism evidence="9 10">
    <name type="scientific">Prauserella cavernicola</name>
    <dbReference type="NCBI Taxonomy" id="2800127"/>
    <lineage>
        <taxon>Bacteria</taxon>
        <taxon>Bacillati</taxon>
        <taxon>Actinomycetota</taxon>
        <taxon>Actinomycetes</taxon>
        <taxon>Pseudonocardiales</taxon>
        <taxon>Pseudonocardiaceae</taxon>
        <taxon>Prauserella</taxon>
    </lineage>
</organism>
<keyword evidence="4 7" id="KW-0378">Hydrolase</keyword>
<dbReference type="AlphaFoldDB" id="A0A934QNB2"/>
<sequence>MTTQENPLLAASELPFGLPPFGRIADEHYRPAFEVGMAEHKAEVEAIAGDPEAPTFDNTIVALERAGRLLGRVSSVFFNLTGAHTNDTLQAVQAEIAPKLAAHSDAIHLDPRLFARVEQLWQQRDSLDLDAEQRWLLRRYHLDFQRAGAGLDEQAQTRLRALNEELSTLQTRFQDNLLSDTNDLAVVVSTRDELAGLSDDAIASAAEAATARGEDGKYLIKLGLPTAQPALASLHDRSLRERVFRASSSRGNRGNEHDNSGVLARIAALRAERAALFGHPHHAAYVIEDQTAKTSDAALALLHRLAPVAAGNAQTDAEELQREITESGADFTLQPWDWAYYAERVRRRRYDLDDAELRPYFELERVLVDGVFFAAGKLYGLSFAERTDLSGYHPDVRVWEVSDADGSPLGLFLGDYYTRDSKRGGAWMSTFVDQSRLLGERPVVVNNLNIAKPPAGEPTLLTFDEVTTAFHEFGHALHGLLSDVAHPSFSGTSVPRDFVEFPSQVNEMWVLWPEVLANYARHHSTGEPLPARLVERLEESRQYGEGFSTTEYLAAALLDLSWHLIGPDTDVSGVKDVQRFEAEALEKAGVALETVPPRYRSTYFAHIFTSGYAAGYYSYIWSEVLDADSVEWFRENGGLTRANGDHYRRELLARGGSVDAMEAFRAFRGRDPEIGPLLTRRGLTDA</sequence>
<dbReference type="FunFam" id="3.40.390.10:FF:000009">
    <property type="entry name" value="Oligopeptidase A"/>
    <property type="match status" value="1"/>
</dbReference>
<proteinExistence type="inferred from homology"/>
<keyword evidence="6 7" id="KW-0482">Metalloprotease</keyword>
<evidence type="ECO:0000256" key="1">
    <source>
        <dbReference type="ARBA" id="ARBA00006040"/>
    </source>
</evidence>
<comment type="similarity">
    <text evidence="1 7">Belongs to the peptidase M3 family.</text>
</comment>
<dbReference type="Proteomes" id="UP000635245">
    <property type="component" value="Unassembled WGS sequence"/>
</dbReference>
<name>A0A934QNB2_9PSEU</name>
<evidence type="ECO:0000256" key="6">
    <source>
        <dbReference type="ARBA" id="ARBA00023049"/>
    </source>
</evidence>
<dbReference type="RefSeq" id="WP_200314068.1">
    <property type="nucleotide sequence ID" value="NZ_JAENJH010000001.1"/>
</dbReference>
<keyword evidence="2 7" id="KW-0645">Protease</keyword>
<dbReference type="InterPro" id="IPR034005">
    <property type="entry name" value="M3A_DCP"/>
</dbReference>